<reference evidence="1" key="1">
    <citation type="submission" date="2018-02" db="EMBL/GenBank/DDBJ databases">
        <title>Rhizophora mucronata_Transcriptome.</title>
        <authorList>
            <person name="Meera S.P."/>
            <person name="Sreeshan A."/>
            <person name="Augustine A."/>
        </authorList>
    </citation>
    <scope>NUCLEOTIDE SEQUENCE</scope>
    <source>
        <tissue evidence="1">Leaf</tissue>
    </source>
</reference>
<dbReference type="EMBL" id="GGEC01013158">
    <property type="protein sequence ID" value="MBW93641.1"/>
    <property type="molecule type" value="Transcribed_RNA"/>
</dbReference>
<sequence>MCLNNRSLSKVDEVIAPFGLPLYVLHEAQNLIHNPFSLCAKIPKSIACLKIQQHTWCQCMMSVKMVDVLSSLRSVPLHISQ</sequence>
<proteinExistence type="predicted"/>
<organism evidence="1">
    <name type="scientific">Rhizophora mucronata</name>
    <name type="common">Asiatic mangrove</name>
    <dbReference type="NCBI Taxonomy" id="61149"/>
    <lineage>
        <taxon>Eukaryota</taxon>
        <taxon>Viridiplantae</taxon>
        <taxon>Streptophyta</taxon>
        <taxon>Embryophyta</taxon>
        <taxon>Tracheophyta</taxon>
        <taxon>Spermatophyta</taxon>
        <taxon>Magnoliopsida</taxon>
        <taxon>eudicotyledons</taxon>
        <taxon>Gunneridae</taxon>
        <taxon>Pentapetalae</taxon>
        <taxon>rosids</taxon>
        <taxon>fabids</taxon>
        <taxon>Malpighiales</taxon>
        <taxon>Rhizophoraceae</taxon>
        <taxon>Rhizophora</taxon>
    </lineage>
</organism>
<accession>A0A2P2JJJ0</accession>
<name>A0A2P2JJJ0_RHIMU</name>
<protein>
    <submittedName>
        <fullName evidence="1">Uncharacterized protein</fullName>
    </submittedName>
</protein>
<evidence type="ECO:0000313" key="1">
    <source>
        <dbReference type="EMBL" id="MBW93641.1"/>
    </source>
</evidence>
<dbReference type="AlphaFoldDB" id="A0A2P2JJJ0"/>